<evidence type="ECO:0000313" key="6">
    <source>
        <dbReference type="EMBL" id="KRV50418.1"/>
    </source>
</evidence>
<dbReference type="Pfam" id="PF09261">
    <property type="entry name" value="Alpha-mann_mid"/>
    <property type="match status" value="1"/>
</dbReference>
<dbReference type="EMBL" id="LLZU01000005">
    <property type="protein sequence ID" value="KRV50418.1"/>
    <property type="molecule type" value="Genomic_DNA"/>
</dbReference>
<evidence type="ECO:0000256" key="2">
    <source>
        <dbReference type="ARBA" id="ARBA00022723"/>
    </source>
</evidence>
<evidence type="ECO:0000259" key="5">
    <source>
        <dbReference type="SMART" id="SM00872"/>
    </source>
</evidence>
<dbReference type="GO" id="GO:0004559">
    <property type="term" value="F:alpha-mannosidase activity"/>
    <property type="evidence" value="ECO:0007669"/>
    <property type="project" value="InterPro"/>
</dbReference>
<keyword evidence="3 6" id="KW-0378">Hydrolase</keyword>
<gene>
    <name evidence="6" type="ORF">AQ490_15110</name>
</gene>
<keyword evidence="7" id="KW-1185">Reference proteome</keyword>
<dbReference type="Gene3D" id="2.60.40.1180">
    <property type="entry name" value="Golgi alpha-mannosidase II"/>
    <property type="match status" value="1"/>
</dbReference>
<keyword evidence="4" id="KW-0326">Glycosidase</keyword>
<dbReference type="InterPro" id="IPR011682">
    <property type="entry name" value="Glyco_hydro_38_C"/>
</dbReference>
<evidence type="ECO:0000256" key="3">
    <source>
        <dbReference type="ARBA" id="ARBA00022801"/>
    </source>
</evidence>
<dbReference type="GO" id="GO:0009313">
    <property type="term" value="P:oligosaccharide catabolic process"/>
    <property type="evidence" value="ECO:0007669"/>
    <property type="project" value="TreeGrafter"/>
</dbReference>
<accession>A0A0T6LX44</accession>
<dbReference type="InterPro" id="IPR015341">
    <property type="entry name" value="Glyco_hydro_38_cen"/>
</dbReference>
<dbReference type="InterPro" id="IPR028995">
    <property type="entry name" value="Glyco_hydro_57/38_cen_sf"/>
</dbReference>
<dbReference type="SUPFAM" id="SSF74650">
    <property type="entry name" value="Galactose mutarotase-like"/>
    <property type="match status" value="1"/>
</dbReference>
<proteinExistence type="inferred from homology"/>
<dbReference type="SMART" id="SM00872">
    <property type="entry name" value="Alpha-mann_mid"/>
    <property type="match status" value="1"/>
</dbReference>
<dbReference type="PANTHER" id="PTHR46017">
    <property type="entry name" value="ALPHA-MANNOSIDASE 2C1"/>
    <property type="match status" value="1"/>
</dbReference>
<dbReference type="GO" id="GO:0046872">
    <property type="term" value="F:metal ion binding"/>
    <property type="evidence" value="ECO:0007669"/>
    <property type="project" value="UniProtKB-KW"/>
</dbReference>
<organism evidence="6 7">
    <name type="scientific">Wenjunlia vitaminophila</name>
    <name type="common">Streptomyces vitaminophilus</name>
    <dbReference type="NCBI Taxonomy" id="76728"/>
    <lineage>
        <taxon>Bacteria</taxon>
        <taxon>Bacillati</taxon>
        <taxon>Actinomycetota</taxon>
        <taxon>Actinomycetes</taxon>
        <taxon>Kitasatosporales</taxon>
        <taxon>Streptomycetaceae</taxon>
        <taxon>Wenjunlia</taxon>
    </lineage>
</organism>
<name>A0A0T6LX44_WENVI</name>
<protein>
    <submittedName>
        <fullName evidence="6">Glycoside hydrolase family 38</fullName>
    </submittedName>
</protein>
<dbReference type="Pfam" id="PF07748">
    <property type="entry name" value="Glyco_hydro_38C"/>
    <property type="match status" value="1"/>
</dbReference>
<dbReference type="Gene3D" id="2.70.98.30">
    <property type="entry name" value="Golgi alpha-mannosidase II, domain 4"/>
    <property type="match status" value="1"/>
</dbReference>
<dbReference type="Proteomes" id="UP000050867">
    <property type="component" value="Unassembled WGS sequence"/>
</dbReference>
<evidence type="ECO:0000256" key="4">
    <source>
        <dbReference type="ARBA" id="ARBA00023295"/>
    </source>
</evidence>
<dbReference type="SUPFAM" id="SSF88713">
    <property type="entry name" value="Glycoside hydrolase/deacetylase"/>
    <property type="match status" value="1"/>
</dbReference>
<dbReference type="InterPro" id="IPR011330">
    <property type="entry name" value="Glyco_hydro/deAcase_b/a-brl"/>
</dbReference>
<dbReference type="SUPFAM" id="SSF88688">
    <property type="entry name" value="Families 57/38 glycoside transferase middle domain"/>
    <property type="match status" value="1"/>
</dbReference>
<dbReference type="PANTHER" id="PTHR46017:SF1">
    <property type="entry name" value="ALPHA-MANNOSIDASE 2C1"/>
    <property type="match status" value="1"/>
</dbReference>
<dbReference type="Pfam" id="PF01074">
    <property type="entry name" value="Glyco_hydro_38N"/>
    <property type="match status" value="1"/>
</dbReference>
<dbReference type="InterPro" id="IPR037094">
    <property type="entry name" value="Glyco_hydro_38_cen_sf"/>
</dbReference>
<dbReference type="InterPro" id="IPR000602">
    <property type="entry name" value="Glyco_hydro_38_N"/>
</dbReference>
<dbReference type="eggNOG" id="COG0383">
    <property type="taxonomic scope" value="Bacteria"/>
</dbReference>
<dbReference type="STRING" id="76728.AQ490_15110"/>
<dbReference type="AlphaFoldDB" id="A0A0T6LX44"/>
<evidence type="ECO:0000256" key="1">
    <source>
        <dbReference type="ARBA" id="ARBA00009792"/>
    </source>
</evidence>
<dbReference type="InterPro" id="IPR013780">
    <property type="entry name" value="Glyco_hydro_b"/>
</dbReference>
<dbReference type="FunFam" id="1.20.1270.50:FF:000004">
    <property type="entry name" value="alpha-mannosidase 2C1 isoform X1"/>
    <property type="match status" value="1"/>
</dbReference>
<feature type="domain" description="Glycoside hydrolase family 38 central" evidence="5">
    <location>
        <begin position="267"/>
        <end position="346"/>
    </location>
</feature>
<comment type="caution">
    <text evidence="6">The sequence shown here is derived from an EMBL/GenBank/DDBJ whole genome shotgun (WGS) entry which is preliminary data.</text>
</comment>
<comment type="similarity">
    <text evidence="1">Belongs to the glycosyl hydrolase 38 family.</text>
</comment>
<dbReference type="CDD" id="cd10789">
    <property type="entry name" value="GH38N_AMII_ER_cytosolic"/>
    <property type="match status" value="1"/>
</dbReference>
<keyword evidence="2" id="KW-0479">Metal-binding</keyword>
<dbReference type="InterPro" id="IPR011013">
    <property type="entry name" value="Gal_mutarotase_sf_dom"/>
</dbReference>
<dbReference type="Gene3D" id="3.20.110.10">
    <property type="entry name" value="Glycoside hydrolase 38, N terminal domain"/>
    <property type="match status" value="1"/>
</dbReference>
<dbReference type="InterPro" id="IPR027291">
    <property type="entry name" value="Glyco_hydro_38_N_sf"/>
</dbReference>
<dbReference type="GO" id="GO:0006013">
    <property type="term" value="P:mannose metabolic process"/>
    <property type="evidence" value="ECO:0007669"/>
    <property type="project" value="InterPro"/>
</dbReference>
<sequence length="834" mass="92626">MRPHRRTAHMVGNAHIDPVWLWQWPEGYQEVRATFRSAIDRMEEYPDFVFTCDSVLYLAWVEENDPELFTAIRARVAEGRWKIVGGWWVEPDCNTPGGEAFVRQALYGQRYLLDRFGAIATVGCNVDPFGHNAALPQLLRLSGIDSYLFLRPGPHELALPNQYFWWESADGSRVLAYRIPNEYGSPGQDIGHHIDKSLALVPPDEPELLIMYGVGNHGGGPTRANLDSIRRLDDLGGLPRLRLSHPEAFFDAVRNRPGTPVHAGELQHHAVGCYSAHSGVKQWNRRAENLLQRAEKWASVAQVVAGVPYPLAELTEAWKLVLFNQFHDVLAGTSIAPAYEDSRDQYGHASSVAATVFNRAVQSVSRLIDIPAEPDLYPLVVFNPHPWTLVEDVEFEFTGYPGGVRARLLDDEGTEVPVQPTRSHATMSSSRGRLAFRAEVPPLGYRVYRVLPGTRTADRLVSADPAPGPVRATATTLENEHLLVEVDPATGWLRRLYDKDHGNELLPAEPRPHAVVVDDPSDTWGHRVSAYDKEIGAFHCTRVRLVESGPVRAVLRVDSEYQRSTLAEELVLSAGARHLEVRAVVDWHEKLRLLKFRFPTALDTDAASFEIPYGQITRPADGTEESAQAWVDVSGALPDGRRAGLSVLNDGKYGHDAVRGEIGMTVLRSPAYAWHEPRELDEDGVYEYLDQGRQTFRYRLLPHAGDWRDAGTVRLAAQLNQPPFALLESYHPGPLPGRRGFVAVDGESVVVSVVKGDEDGTGALIVRAVETAGRGGTATIRLPLLDREIRAEFGPAQIRTFRIPVDPGEPVVETDLLEFPRTQVTTDDLPAAAR</sequence>
<dbReference type="GO" id="GO:0030246">
    <property type="term" value="F:carbohydrate binding"/>
    <property type="evidence" value="ECO:0007669"/>
    <property type="project" value="InterPro"/>
</dbReference>
<evidence type="ECO:0000313" key="7">
    <source>
        <dbReference type="Proteomes" id="UP000050867"/>
    </source>
</evidence>
<reference evidence="6 7" key="1">
    <citation type="submission" date="2015-10" db="EMBL/GenBank/DDBJ databases">
        <title>Draft genome sequence of pyrrolomycin-producing Streptomyces vitaminophilus.</title>
        <authorList>
            <person name="Graham D.E."/>
            <person name="Mahan K.M."/>
            <person name="Klingeman D.M."/>
            <person name="Hettich R.L."/>
            <person name="Parry R.J."/>
        </authorList>
    </citation>
    <scope>NUCLEOTIDE SEQUENCE [LARGE SCALE GENOMIC DNA]</scope>
    <source>
        <strain evidence="6 7">ATCC 31673</strain>
    </source>
</reference>
<dbReference type="Gene3D" id="1.20.1270.50">
    <property type="entry name" value="Glycoside hydrolase family 38, central domain"/>
    <property type="match status" value="1"/>
</dbReference>